<proteinExistence type="predicted"/>
<organism evidence="1 2">
    <name type="scientific">Armillaria ostoyae</name>
    <name type="common">Armillaria root rot fungus</name>
    <dbReference type="NCBI Taxonomy" id="47428"/>
    <lineage>
        <taxon>Eukaryota</taxon>
        <taxon>Fungi</taxon>
        <taxon>Dikarya</taxon>
        <taxon>Basidiomycota</taxon>
        <taxon>Agaricomycotina</taxon>
        <taxon>Agaricomycetes</taxon>
        <taxon>Agaricomycetidae</taxon>
        <taxon>Agaricales</taxon>
        <taxon>Marasmiineae</taxon>
        <taxon>Physalacriaceae</taxon>
        <taxon>Armillaria</taxon>
    </lineage>
</organism>
<reference evidence="2" key="1">
    <citation type="journal article" date="2017" name="Nat. Ecol. Evol.">
        <title>Genome expansion and lineage-specific genetic innovations in the forest pathogenic fungi Armillaria.</title>
        <authorList>
            <person name="Sipos G."/>
            <person name="Prasanna A.N."/>
            <person name="Walter M.C."/>
            <person name="O'Connor E."/>
            <person name="Balint B."/>
            <person name="Krizsan K."/>
            <person name="Kiss B."/>
            <person name="Hess J."/>
            <person name="Varga T."/>
            <person name="Slot J."/>
            <person name="Riley R."/>
            <person name="Boka B."/>
            <person name="Rigling D."/>
            <person name="Barry K."/>
            <person name="Lee J."/>
            <person name="Mihaltcheva S."/>
            <person name="LaButti K."/>
            <person name="Lipzen A."/>
            <person name="Waldron R."/>
            <person name="Moloney N.M."/>
            <person name="Sperisen C."/>
            <person name="Kredics L."/>
            <person name="Vagvoelgyi C."/>
            <person name="Patrignani A."/>
            <person name="Fitzpatrick D."/>
            <person name="Nagy I."/>
            <person name="Doyle S."/>
            <person name="Anderson J.B."/>
            <person name="Grigoriev I.V."/>
            <person name="Gueldener U."/>
            <person name="Muensterkoetter M."/>
            <person name="Nagy L.G."/>
        </authorList>
    </citation>
    <scope>NUCLEOTIDE SEQUENCE [LARGE SCALE GENOMIC DNA]</scope>
    <source>
        <strain evidence="2">C18/9</strain>
    </source>
</reference>
<keyword evidence="2" id="KW-1185">Reference proteome</keyword>
<dbReference type="EMBL" id="FUEG01000009">
    <property type="protein sequence ID" value="SJL08539.1"/>
    <property type="molecule type" value="Genomic_DNA"/>
</dbReference>
<evidence type="ECO:0000313" key="1">
    <source>
        <dbReference type="EMBL" id="SJL08539.1"/>
    </source>
</evidence>
<dbReference type="AlphaFoldDB" id="A0A284RIF7"/>
<name>A0A284RIF7_ARMOS</name>
<protein>
    <submittedName>
        <fullName evidence="1">Uncharacterized protein</fullName>
    </submittedName>
</protein>
<evidence type="ECO:0000313" key="2">
    <source>
        <dbReference type="Proteomes" id="UP000219338"/>
    </source>
</evidence>
<gene>
    <name evidence="1" type="ORF">ARMOST_11904</name>
</gene>
<dbReference type="OrthoDB" id="10601195at2759"/>
<dbReference type="Proteomes" id="UP000219338">
    <property type="component" value="Unassembled WGS sequence"/>
</dbReference>
<accession>A0A284RIF7</accession>
<sequence>MTLQDHGWVHDFRATSQGSRRPCSLRTARRTTLCGWMLGSGEKGQSNTILKGHRIRPYLMNYRAMPRDDSGMAIYRSSSRWFHEALKDV</sequence>